<accession>A0A8S5SDI3</accession>
<sequence>MPISYKDKIYTTLGTPTVLSGNVVSTTDSAGVPAKDYTVKGKTIVWNQLFDKSKFGFGQTFEGITSVNNGDGSFTLSGTSTGYYQYVLFNPTSLPTDSSHKYLLRGCPSGGQWAKKWGLSGLNTEESTDFGEGVIITGATSISPIMYVWSPAGAVSNLVFKPQLFDLTQMFGSGNEPSTPAEFRAMFPDDYYPYNAGELKTIIPTSMEAIGINLLNLVGRKEILSDTVGYRSPTDAYSEIDTYVYYKGVSPNGYLASEKVVEATVLSSSVITKTADNIGTDGYGVGIPLTVVPSTTYYIKYTASTSGVVSIGYLNSSKMVIDYSWTISNNQFTTPGDCRYVLLVFRPNTHGTSATFENVCVSTVQTNEYQPYRKYRINITSSKYFPDGMRSAGSAYDEINFLSQKAIKKIGVVDMGTMDWGSNSGTYPTNSFYSIGFTSAKGNTTNIISNGKFYNIYANSGGNIIAITDSDEKYDSNAAFKSAMSGVMLHYELATPVETAITPSLQALSTFKGFTSFLAPNSLTQNGPLSVTYYAEGGANPENGWLASYKRKLYMGRNIEWNQLLDKSKYPATTTTNGVTFTNNGDGSVTVNGTASSSVNYSLILYSVKFGVTGHKYMSCGCPSGGSNDKYRIVNTIAKSGVYVDGFSDRGNGAISKALEEGEAIYSDINIANGYTANNLIFKPQIFDLTQMFGAGNEPATPEEFWSYFDHKLYPYNPGETQPLFKISRKSQWGSNA</sequence>
<reference evidence="1" key="1">
    <citation type="journal article" date="2021" name="Proc. Natl. Acad. Sci. U.S.A.">
        <title>A Catalog of Tens of Thousands of Viruses from Human Metagenomes Reveals Hidden Associations with Chronic Diseases.</title>
        <authorList>
            <person name="Tisza M.J."/>
            <person name="Buck C.B."/>
        </authorList>
    </citation>
    <scope>NUCLEOTIDE SEQUENCE</scope>
    <source>
        <strain evidence="1">Ctnpt50</strain>
    </source>
</reference>
<organism evidence="1">
    <name type="scientific">Siphoviridae sp. ctnpt50</name>
    <dbReference type="NCBI Taxonomy" id="2827941"/>
    <lineage>
        <taxon>Viruses</taxon>
        <taxon>Duplodnaviria</taxon>
        <taxon>Heunggongvirae</taxon>
        <taxon>Uroviricota</taxon>
        <taxon>Caudoviricetes</taxon>
    </lineage>
</organism>
<protein>
    <submittedName>
        <fullName evidence="1">Uncharacterized protein</fullName>
    </submittedName>
</protein>
<name>A0A8S5SDI3_9CAUD</name>
<evidence type="ECO:0000313" key="1">
    <source>
        <dbReference type="EMBL" id="DAF49037.1"/>
    </source>
</evidence>
<proteinExistence type="predicted"/>
<dbReference type="EMBL" id="BK032577">
    <property type="protein sequence ID" value="DAF49037.1"/>
    <property type="molecule type" value="Genomic_DNA"/>
</dbReference>